<keyword evidence="1" id="KW-0813">Transport</keyword>
<dbReference type="Pfam" id="PF25975">
    <property type="entry name" value="CzcB_C"/>
    <property type="match status" value="1"/>
</dbReference>
<reference evidence="5" key="1">
    <citation type="submission" date="2017-06" db="EMBL/GenBank/DDBJ databases">
        <title>Genome analysis of Fimbriiglobus ruber SP5, the first member of the order Planctomycetales with confirmed chitinolytic capability.</title>
        <authorList>
            <person name="Ravin N.V."/>
            <person name="Rakitin A.L."/>
            <person name="Ivanova A.A."/>
            <person name="Beletsky A.V."/>
            <person name="Kulichevskaya I.S."/>
            <person name="Mardanov A.V."/>
            <person name="Dedysh S.N."/>
        </authorList>
    </citation>
    <scope>NUCLEOTIDE SEQUENCE [LARGE SCALE GENOMIC DNA]</scope>
    <source>
        <strain evidence="5">SP5</strain>
    </source>
</reference>
<sequence length="414" mass="43225">MTGPVAVVGRDWLRVRTALAVRPRSVGDTPCLARTVQVCFPTAEDAEKIGIEVVPVGRGGVVEAIPAAGVIDFDVARTTRLPARARGTVRAVFKGLGDRVRPGDVLALVDAADVGKAKAELLQALVQLRLRSRMKNNLAGVEGVVSGQRQREAAAAVTDAEVRVRTAEQALVNLGLPARADALKELDTGEAMKRLRFLGLPDGITTAVESTGSANLLPVVATTSGTILAASAVAGEITDPTRPLFTVTDTGVADVTLFLSPADVPLVRLGMPVHFTPDGLTDTFVGTLAWIGTAADERSRRVPIRGEFDNADGRLRDSALGCGKVVLRTEPFAVLVPADAVRTEGDCQYVFVRDPGETVAYSARPVLLGAADGHGSVEVITGVRPGEFVVTKGSTFLGGELQTTLANQSTGGGR</sequence>
<dbReference type="GO" id="GO:0060003">
    <property type="term" value="P:copper ion export"/>
    <property type="evidence" value="ECO:0007669"/>
    <property type="project" value="TreeGrafter"/>
</dbReference>
<dbReference type="InterPro" id="IPR058647">
    <property type="entry name" value="BSH_CzcB-like"/>
</dbReference>
<dbReference type="Pfam" id="PF25973">
    <property type="entry name" value="BSH_CzcB"/>
    <property type="match status" value="1"/>
</dbReference>
<proteinExistence type="predicted"/>
<evidence type="ECO:0000313" key="5">
    <source>
        <dbReference type="Proteomes" id="UP000214646"/>
    </source>
</evidence>
<evidence type="ECO:0000259" key="3">
    <source>
        <dbReference type="Pfam" id="PF25975"/>
    </source>
</evidence>
<dbReference type="GO" id="GO:0015679">
    <property type="term" value="P:plasma membrane copper ion transport"/>
    <property type="evidence" value="ECO:0007669"/>
    <property type="project" value="TreeGrafter"/>
</dbReference>
<dbReference type="InterPro" id="IPR058649">
    <property type="entry name" value="CzcB_C"/>
</dbReference>
<dbReference type="GO" id="GO:0030288">
    <property type="term" value="C:outer membrane-bounded periplasmic space"/>
    <property type="evidence" value="ECO:0007669"/>
    <property type="project" value="TreeGrafter"/>
</dbReference>
<dbReference type="Gene3D" id="2.40.420.20">
    <property type="match status" value="1"/>
</dbReference>
<evidence type="ECO:0000313" key="4">
    <source>
        <dbReference type="EMBL" id="OWK35114.1"/>
    </source>
</evidence>
<feature type="domain" description="CzcB-like C-terminal circularly permuted SH3-like" evidence="3">
    <location>
        <begin position="334"/>
        <end position="394"/>
    </location>
</feature>
<dbReference type="EMBL" id="NIDE01000019">
    <property type="protein sequence ID" value="OWK35114.1"/>
    <property type="molecule type" value="Genomic_DNA"/>
</dbReference>
<dbReference type="AlphaFoldDB" id="A0A225D650"/>
<comment type="caution">
    <text evidence="4">The sequence shown here is derived from an EMBL/GenBank/DDBJ whole genome shotgun (WGS) entry which is preliminary data.</text>
</comment>
<name>A0A225D650_9BACT</name>
<protein>
    <submittedName>
        <fullName evidence="4">Putative Co/Zn/Cd efflux system membrane fusion protein</fullName>
    </submittedName>
</protein>
<dbReference type="Gene3D" id="2.40.30.170">
    <property type="match status" value="1"/>
</dbReference>
<organism evidence="4 5">
    <name type="scientific">Fimbriiglobus ruber</name>
    <dbReference type="NCBI Taxonomy" id="1908690"/>
    <lineage>
        <taxon>Bacteria</taxon>
        <taxon>Pseudomonadati</taxon>
        <taxon>Planctomycetota</taxon>
        <taxon>Planctomycetia</taxon>
        <taxon>Gemmatales</taxon>
        <taxon>Gemmataceae</taxon>
        <taxon>Fimbriiglobus</taxon>
    </lineage>
</organism>
<keyword evidence="5" id="KW-1185">Reference proteome</keyword>
<dbReference type="InterPro" id="IPR051909">
    <property type="entry name" value="MFP_Cation_Efflux"/>
</dbReference>
<dbReference type="GO" id="GO:0046914">
    <property type="term" value="F:transition metal ion binding"/>
    <property type="evidence" value="ECO:0007669"/>
    <property type="project" value="TreeGrafter"/>
</dbReference>
<evidence type="ECO:0000256" key="1">
    <source>
        <dbReference type="ARBA" id="ARBA00022448"/>
    </source>
</evidence>
<feature type="domain" description="CzcB-like barrel-sandwich hybrid" evidence="2">
    <location>
        <begin position="78"/>
        <end position="249"/>
    </location>
</feature>
<evidence type="ECO:0000259" key="2">
    <source>
        <dbReference type="Pfam" id="PF25973"/>
    </source>
</evidence>
<dbReference type="PANTHER" id="PTHR30097:SF4">
    <property type="entry name" value="SLR6042 PROTEIN"/>
    <property type="match status" value="1"/>
</dbReference>
<dbReference type="Proteomes" id="UP000214646">
    <property type="component" value="Unassembled WGS sequence"/>
</dbReference>
<gene>
    <name evidence="4" type="ORF">FRUB_09956</name>
</gene>
<dbReference type="PANTHER" id="PTHR30097">
    <property type="entry name" value="CATION EFFLUX SYSTEM PROTEIN CUSB"/>
    <property type="match status" value="1"/>
</dbReference>
<accession>A0A225D650</accession>